<feature type="signal peptide" evidence="1">
    <location>
        <begin position="1"/>
        <end position="18"/>
    </location>
</feature>
<dbReference type="EMBL" id="JBFXLQ010000019">
    <property type="protein sequence ID" value="KAL2867269.1"/>
    <property type="molecule type" value="Genomic_DNA"/>
</dbReference>
<reference evidence="2 3" key="1">
    <citation type="submission" date="2024-07" db="EMBL/GenBank/DDBJ databases">
        <title>Section-level genome sequencing and comparative genomics of Aspergillus sections Usti and Cavernicolus.</title>
        <authorList>
            <consortium name="Lawrence Berkeley National Laboratory"/>
            <person name="Nybo J.L."/>
            <person name="Vesth T.C."/>
            <person name="Theobald S."/>
            <person name="Frisvad J.C."/>
            <person name="Larsen T.O."/>
            <person name="Kjaerboelling I."/>
            <person name="Rothschild-Mancinelli K."/>
            <person name="Lyhne E.K."/>
            <person name="Kogle M.E."/>
            <person name="Barry K."/>
            <person name="Clum A."/>
            <person name="Na H."/>
            <person name="Ledsgaard L."/>
            <person name="Lin J."/>
            <person name="Lipzen A."/>
            <person name="Kuo A."/>
            <person name="Riley R."/>
            <person name="Mondo S."/>
            <person name="Labutti K."/>
            <person name="Haridas S."/>
            <person name="Pangalinan J."/>
            <person name="Salamov A.A."/>
            <person name="Simmons B.A."/>
            <person name="Magnuson J.K."/>
            <person name="Chen J."/>
            <person name="Drula E."/>
            <person name="Henrissat B."/>
            <person name="Wiebenga A."/>
            <person name="Lubbers R.J."/>
            <person name="Gomes A.C."/>
            <person name="Macurrencykelacurrency M.R."/>
            <person name="Stajich J."/>
            <person name="Grigoriev I.V."/>
            <person name="Mortensen U.H."/>
            <person name="De Vries R.P."/>
            <person name="Baker S.E."/>
            <person name="Andersen M.R."/>
        </authorList>
    </citation>
    <scope>NUCLEOTIDE SEQUENCE [LARGE SCALE GENOMIC DNA]</scope>
    <source>
        <strain evidence="2 3">CBS 449.75</strain>
    </source>
</reference>
<protein>
    <recommendedName>
        <fullName evidence="4">Concanavalin A-like lectin/glucanase</fullName>
    </recommendedName>
</protein>
<evidence type="ECO:0000313" key="2">
    <source>
        <dbReference type="EMBL" id="KAL2867269.1"/>
    </source>
</evidence>
<dbReference type="Proteomes" id="UP001610432">
    <property type="component" value="Unassembled WGS sequence"/>
</dbReference>
<comment type="caution">
    <text evidence="2">The sequence shown here is derived from an EMBL/GenBank/DDBJ whole genome shotgun (WGS) entry which is preliminary data.</text>
</comment>
<sequence length="256" mass="27523">MRLTTLPLLGTFVIPALAATSTTIVRATPVPSLSTAQWISEPEGFDSPKVSPINSITWDRWYFDAVQVSENPTEKASFVATFYSAGVSGFEPLLVYANEGYTSIALAELVVVCHNGTRDRFLINGTEAGITTGGNGASAVCDGVDGQASFSASPNMRYYHIEVESEGIKGILSLQSVMLWYSGAALRRKRGENATYPPLMSSDTPTGHKINVELPDGAELDYTATIRWTGSLELVDEEGESFVGGTFVEQFAAETE</sequence>
<evidence type="ECO:0000256" key="1">
    <source>
        <dbReference type="SAM" id="SignalP"/>
    </source>
</evidence>
<keyword evidence="1" id="KW-0732">Signal</keyword>
<organism evidence="2 3">
    <name type="scientific">Aspergillus lucknowensis</name>
    <dbReference type="NCBI Taxonomy" id="176173"/>
    <lineage>
        <taxon>Eukaryota</taxon>
        <taxon>Fungi</taxon>
        <taxon>Dikarya</taxon>
        <taxon>Ascomycota</taxon>
        <taxon>Pezizomycotina</taxon>
        <taxon>Eurotiomycetes</taxon>
        <taxon>Eurotiomycetidae</taxon>
        <taxon>Eurotiales</taxon>
        <taxon>Aspergillaceae</taxon>
        <taxon>Aspergillus</taxon>
        <taxon>Aspergillus subgen. Nidulantes</taxon>
    </lineage>
</organism>
<keyword evidence="3" id="KW-1185">Reference proteome</keyword>
<evidence type="ECO:0008006" key="4">
    <source>
        <dbReference type="Google" id="ProtNLM"/>
    </source>
</evidence>
<dbReference type="GeneID" id="98147995"/>
<feature type="chain" id="PRO_5045555378" description="Concanavalin A-like lectin/glucanase" evidence="1">
    <location>
        <begin position="19"/>
        <end position="256"/>
    </location>
</feature>
<dbReference type="RefSeq" id="XP_070886248.1">
    <property type="nucleotide sequence ID" value="XM_071032923.1"/>
</dbReference>
<evidence type="ECO:0000313" key="3">
    <source>
        <dbReference type="Proteomes" id="UP001610432"/>
    </source>
</evidence>
<proteinExistence type="predicted"/>
<name>A0ABR4LT10_9EURO</name>
<accession>A0ABR4LT10</accession>
<gene>
    <name evidence="2" type="ORF">BJX67DRAFT_380989</name>
</gene>